<keyword evidence="4" id="KW-1185">Reference proteome</keyword>
<dbReference type="Proteomes" id="UP000516428">
    <property type="component" value="Chromosome"/>
</dbReference>
<evidence type="ECO:0000259" key="2">
    <source>
        <dbReference type="Pfam" id="PF01243"/>
    </source>
</evidence>
<dbReference type="InterPro" id="IPR011576">
    <property type="entry name" value="Pyridox_Oxase_N"/>
</dbReference>
<dbReference type="InterPro" id="IPR052019">
    <property type="entry name" value="F420H2_bilvrd_red/Heme_oxyg"/>
</dbReference>
<dbReference type="InterPro" id="IPR012349">
    <property type="entry name" value="Split_barrel_FMN-bd"/>
</dbReference>
<dbReference type="PANTHER" id="PTHR35176:SF6">
    <property type="entry name" value="HEME OXYGENASE HI_0854-RELATED"/>
    <property type="match status" value="1"/>
</dbReference>
<organism evidence="3 4">
    <name type="scientific">Streptomyces xanthii</name>
    <dbReference type="NCBI Taxonomy" id="2768069"/>
    <lineage>
        <taxon>Bacteria</taxon>
        <taxon>Bacillati</taxon>
        <taxon>Actinomycetota</taxon>
        <taxon>Actinomycetes</taxon>
        <taxon>Kitasatosporales</taxon>
        <taxon>Streptomycetaceae</taxon>
        <taxon>Streptomyces</taxon>
    </lineage>
</organism>
<dbReference type="SUPFAM" id="SSF50475">
    <property type="entry name" value="FMN-binding split barrel"/>
    <property type="match status" value="1"/>
</dbReference>
<dbReference type="RefSeq" id="WP_188335250.1">
    <property type="nucleotide sequence ID" value="NZ_CP061281.1"/>
</dbReference>
<dbReference type="GO" id="GO:0070967">
    <property type="term" value="F:coenzyme F420 binding"/>
    <property type="evidence" value="ECO:0007669"/>
    <property type="project" value="TreeGrafter"/>
</dbReference>
<dbReference type="GO" id="GO:0005829">
    <property type="term" value="C:cytosol"/>
    <property type="evidence" value="ECO:0007669"/>
    <property type="project" value="TreeGrafter"/>
</dbReference>
<proteinExistence type="predicted"/>
<gene>
    <name evidence="3" type="ORF">IAG42_01935</name>
</gene>
<evidence type="ECO:0000256" key="1">
    <source>
        <dbReference type="ARBA" id="ARBA00023002"/>
    </source>
</evidence>
<reference evidence="3 4" key="1">
    <citation type="submission" date="2020-09" db="EMBL/GenBank/DDBJ databases">
        <title>A novel species.</title>
        <authorList>
            <person name="Gao J."/>
        </authorList>
    </citation>
    <scope>NUCLEOTIDE SEQUENCE [LARGE SCALE GENOMIC DNA]</scope>
    <source>
        <strain evidence="3 4">CRXT-Y-14</strain>
    </source>
</reference>
<evidence type="ECO:0000313" key="3">
    <source>
        <dbReference type="EMBL" id="QNS02495.1"/>
    </source>
</evidence>
<dbReference type="KEGG" id="sxn:IAG42_01935"/>
<accession>A0A7H1B190</accession>
<protein>
    <submittedName>
        <fullName evidence="3">Pyridoxamine 5'-phosphate oxidase family protein</fullName>
    </submittedName>
</protein>
<dbReference type="PANTHER" id="PTHR35176">
    <property type="entry name" value="HEME OXYGENASE HI_0854-RELATED"/>
    <property type="match status" value="1"/>
</dbReference>
<dbReference type="GO" id="GO:0016627">
    <property type="term" value="F:oxidoreductase activity, acting on the CH-CH group of donors"/>
    <property type="evidence" value="ECO:0007669"/>
    <property type="project" value="TreeGrafter"/>
</dbReference>
<dbReference type="Gene3D" id="2.30.110.10">
    <property type="entry name" value="Electron Transport, Fmn-binding Protein, Chain A"/>
    <property type="match status" value="1"/>
</dbReference>
<name>A0A7H1B190_9ACTN</name>
<dbReference type="EMBL" id="CP061281">
    <property type="protein sequence ID" value="QNS02495.1"/>
    <property type="molecule type" value="Genomic_DNA"/>
</dbReference>
<sequence>MPLTREQREEFLAGTHPACLAVDARDGRGPLNVPIWYAYRPGGGPFTAVTASDSRKARLLAAAGRATLLVQRVEPTFRYVSAEGPVRLRTASAEDIAAVVGRYLAPDVVATYTDNALRRSGPEGVALVELLPEHWLSADIGASPTHPPS</sequence>
<dbReference type="AlphaFoldDB" id="A0A7H1B190"/>
<dbReference type="Pfam" id="PF01243">
    <property type="entry name" value="PNPOx_N"/>
    <property type="match status" value="1"/>
</dbReference>
<evidence type="ECO:0000313" key="4">
    <source>
        <dbReference type="Proteomes" id="UP000516428"/>
    </source>
</evidence>
<keyword evidence="1" id="KW-0560">Oxidoreductase</keyword>
<feature type="domain" description="Pyridoxamine 5'-phosphate oxidase N-terminal" evidence="2">
    <location>
        <begin position="6"/>
        <end position="103"/>
    </location>
</feature>